<name>A0ABD0QWA6_CIRMR</name>
<comment type="caution">
    <text evidence="1">The sequence shown here is derived from an EMBL/GenBank/DDBJ whole genome shotgun (WGS) entry which is preliminary data.</text>
</comment>
<accession>A0ABD0QWA6</accession>
<sequence>MLDDNGKVRKWVKRHQNKIVLLVGENGAAKMTLINIMVNYSLGVKFEDEE</sequence>
<proteinExistence type="predicted"/>
<reference evidence="1 2" key="1">
    <citation type="submission" date="2024-05" db="EMBL/GenBank/DDBJ databases">
        <title>Genome sequencing and assembly of Indian major carp, Cirrhinus mrigala (Hamilton, 1822).</title>
        <authorList>
            <person name="Mohindra V."/>
            <person name="Chowdhury L.M."/>
            <person name="Lal K."/>
            <person name="Jena J.K."/>
        </authorList>
    </citation>
    <scope>NUCLEOTIDE SEQUENCE [LARGE SCALE GENOMIC DNA]</scope>
    <source>
        <strain evidence="1">CM1030</strain>
        <tissue evidence="1">Blood</tissue>
    </source>
</reference>
<organism evidence="1 2">
    <name type="scientific">Cirrhinus mrigala</name>
    <name type="common">Mrigala</name>
    <dbReference type="NCBI Taxonomy" id="683832"/>
    <lineage>
        <taxon>Eukaryota</taxon>
        <taxon>Metazoa</taxon>
        <taxon>Chordata</taxon>
        <taxon>Craniata</taxon>
        <taxon>Vertebrata</taxon>
        <taxon>Euteleostomi</taxon>
        <taxon>Actinopterygii</taxon>
        <taxon>Neopterygii</taxon>
        <taxon>Teleostei</taxon>
        <taxon>Ostariophysi</taxon>
        <taxon>Cypriniformes</taxon>
        <taxon>Cyprinidae</taxon>
        <taxon>Labeoninae</taxon>
        <taxon>Labeonini</taxon>
        <taxon>Cirrhinus</taxon>
    </lineage>
</organism>
<keyword evidence="2" id="KW-1185">Reference proteome</keyword>
<dbReference type="EMBL" id="JAMKFB020000007">
    <property type="protein sequence ID" value="KAL0190077.1"/>
    <property type="molecule type" value="Genomic_DNA"/>
</dbReference>
<protein>
    <submittedName>
        <fullName evidence="1">Uncharacterized protein</fullName>
    </submittedName>
</protein>
<gene>
    <name evidence="1" type="ORF">M9458_017176</name>
</gene>
<evidence type="ECO:0000313" key="2">
    <source>
        <dbReference type="Proteomes" id="UP001529510"/>
    </source>
</evidence>
<feature type="non-terminal residue" evidence="1">
    <location>
        <position position="50"/>
    </location>
</feature>
<evidence type="ECO:0000313" key="1">
    <source>
        <dbReference type="EMBL" id="KAL0190077.1"/>
    </source>
</evidence>
<dbReference type="AlphaFoldDB" id="A0ABD0QWA6"/>
<dbReference type="Proteomes" id="UP001529510">
    <property type="component" value="Unassembled WGS sequence"/>
</dbReference>